<dbReference type="SUPFAM" id="SSF49599">
    <property type="entry name" value="TRAF domain-like"/>
    <property type="match status" value="1"/>
</dbReference>
<dbReference type="PROSITE" id="PS50145">
    <property type="entry name" value="ZF_TRAF"/>
    <property type="match status" value="1"/>
</dbReference>
<evidence type="ECO:0000256" key="1">
    <source>
        <dbReference type="ARBA" id="ARBA00022723"/>
    </source>
</evidence>
<keyword evidence="9" id="KW-1185">Reference proteome</keyword>
<dbReference type="EMBL" id="JAPMOS010000005">
    <property type="protein sequence ID" value="KAJ4461945.1"/>
    <property type="molecule type" value="Genomic_DNA"/>
</dbReference>
<dbReference type="Proteomes" id="UP001141327">
    <property type="component" value="Unassembled WGS sequence"/>
</dbReference>
<keyword evidence="2 4" id="KW-0863">Zinc-finger</keyword>
<evidence type="ECO:0000313" key="9">
    <source>
        <dbReference type="Proteomes" id="UP001141327"/>
    </source>
</evidence>
<reference evidence="8" key="1">
    <citation type="journal article" date="2022" name="bioRxiv">
        <title>Genomics of Preaxostyla Flagellates Illuminates Evolutionary Transitions and the Path Towards Mitochondrial Loss.</title>
        <authorList>
            <person name="Novak L.V.F."/>
            <person name="Treitli S.C."/>
            <person name="Pyrih J."/>
            <person name="Halakuc P."/>
            <person name="Pipaliya S.V."/>
            <person name="Vacek V."/>
            <person name="Brzon O."/>
            <person name="Soukal P."/>
            <person name="Eme L."/>
            <person name="Dacks J.B."/>
            <person name="Karnkowska A."/>
            <person name="Elias M."/>
            <person name="Hampl V."/>
        </authorList>
    </citation>
    <scope>NUCLEOTIDE SEQUENCE</scope>
    <source>
        <strain evidence="8">RCP-MX</strain>
    </source>
</reference>
<dbReference type="PANTHER" id="PTHR10131:SF94">
    <property type="entry name" value="TNF RECEPTOR-ASSOCIATED FACTOR 4"/>
    <property type="match status" value="1"/>
</dbReference>
<evidence type="ECO:0000256" key="4">
    <source>
        <dbReference type="PROSITE-ProRule" id="PRU00207"/>
    </source>
</evidence>
<feature type="domain" description="TRAF-type" evidence="7">
    <location>
        <begin position="185"/>
        <end position="233"/>
    </location>
</feature>
<accession>A0ABQ8UWJ6</accession>
<dbReference type="PROSITE" id="PS50089">
    <property type="entry name" value="ZF_RING_2"/>
    <property type="match status" value="1"/>
</dbReference>
<proteinExistence type="predicted"/>
<dbReference type="PANTHER" id="PTHR10131">
    <property type="entry name" value="TNF RECEPTOR ASSOCIATED FACTOR"/>
    <property type="match status" value="1"/>
</dbReference>
<evidence type="ECO:0000256" key="3">
    <source>
        <dbReference type="ARBA" id="ARBA00022833"/>
    </source>
</evidence>
<dbReference type="InterPro" id="IPR013083">
    <property type="entry name" value="Znf_RING/FYVE/PHD"/>
</dbReference>
<name>A0ABQ8UWJ6_9EUKA</name>
<evidence type="ECO:0000256" key="5">
    <source>
        <dbReference type="SAM" id="Coils"/>
    </source>
</evidence>
<evidence type="ECO:0000256" key="2">
    <source>
        <dbReference type="ARBA" id="ARBA00022771"/>
    </source>
</evidence>
<keyword evidence="3 4" id="KW-0862">Zinc</keyword>
<gene>
    <name evidence="8" type="ORF">PAPYR_1645</name>
</gene>
<dbReference type="InterPro" id="IPR001293">
    <property type="entry name" value="Znf_TRAF"/>
</dbReference>
<dbReference type="Pfam" id="PF02176">
    <property type="entry name" value="zf-TRAF"/>
    <property type="match status" value="1"/>
</dbReference>
<evidence type="ECO:0000259" key="7">
    <source>
        <dbReference type="PROSITE" id="PS50145"/>
    </source>
</evidence>
<evidence type="ECO:0000313" key="8">
    <source>
        <dbReference type="EMBL" id="KAJ4461945.1"/>
    </source>
</evidence>
<feature type="zinc finger region" description="TRAF-type" evidence="4">
    <location>
        <begin position="185"/>
        <end position="233"/>
    </location>
</feature>
<keyword evidence="5" id="KW-0175">Coiled coil</keyword>
<keyword evidence="8" id="KW-0675">Receptor</keyword>
<feature type="domain" description="RING-type" evidence="6">
    <location>
        <begin position="24"/>
        <end position="66"/>
    </location>
</feature>
<organism evidence="8 9">
    <name type="scientific">Paratrimastix pyriformis</name>
    <dbReference type="NCBI Taxonomy" id="342808"/>
    <lineage>
        <taxon>Eukaryota</taxon>
        <taxon>Metamonada</taxon>
        <taxon>Preaxostyla</taxon>
        <taxon>Paratrimastigidae</taxon>
        <taxon>Paratrimastix</taxon>
    </lineage>
</organism>
<evidence type="ECO:0000259" key="6">
    <source>
        <dbReference type="PROSITE" id="PS50089"/>
    </source>
</evidence>
<comment type="caution">
    <text evidence="8">The sequence shown here is derived from an EMBL/GenBank/DDBJ whole genome shotgun (WGS) entry which is preliminary data.</text>
</comment>
<dbReference type="InterPro" id="IPR001841">
    <property type="entry name" value="Znf_RING"/>
</dbReference>
<feature type="coiled-coil region" evidence="5">
    <location>
        <begin position="261"/>
        <end position="288"/>
    </location>
</feature>
<keyword evidence="1 4" id="KW-0479">Metal-binding</keyword>
<protein>
    <submittedName>
        <fullName evidence="8">TNF receptor-associated factor 3</fullName>
    </submittedName>
</protein>
<dbReference type="Gene3D" id="3.30.40.10">
    <property type="entry name" value="Zinc/RING finger domain, C3HC4 (zinc finger)"/>
    <property type="match status" value="3"/>
</dbReference>
<sequence>MSKVPEEGFPAEIFSQAVPDGMMCPICHCVMRQAVTLMCRGSHKACEACCQQWMKQNPQATCPCCRQELAEPHFNRDPFFDSFIQQLPVHCPKRPCEWQGKLEDLARHQTQECSQRDRDPFFDSFIQQLPVVHCPKRACEWQGKLEDLARHQTQECSQREGILMGAKPVPCEKCGRVMPRKDLQTHLGTECPAVELSCPDCHQLFQRSTIDAHRAQCPEAPLPCTIPGCDAQVARCRMDEHLATAAPRHVTCLSRAFLQAMDQSNAVQQRLQAEVADLRRQVDTLASQLARAPAVPADPFPNSASELLAFLRRSARVLADVGPDNHCEFFAFDVQARVPLRLVGLALYPYDHGQPVVVTVRRTSCRTAPLADGWAPLMEHPPPFAARQLAPIRFREHVTLAAGESVTFRCANVYYREKPTRGNEAVYLPHGVGFYTTGKSYAPRGFAGEIFYFP</sequence>
<dbReference type="SUPFAM" id="SSF57850">
    <property type="entry name" value="RING/U-box"/>
    <property type="match status" value="1"/>
</dbReference>